<reference evidence="1 2" key="1">
    <citation type="submission" date="2014-08" db="EMBL/GenBank/DDBJ databases">
        <title>Comparative genomics of the Paenibacillus odorifer group.</title>
        <authorList>
            <person name="den Bakker H.C."/>
            <person name="Tsai Y.-C."/>
            <person name="Martin N."/>
            <person name="Korlach J."/>
            <person name="Wiedmann M."/>
        </authorList>
    </citation>
    <scope>NUCLEOTIDE SEQUENCE [LARGE SCALE GENOMIC DNA]</scope>
    <source>
        <strain evidence="1 2">DSM 1735</strain>
    </source>
</reference>
<dbReference type="EMBL" id="CP009288">
    <property type="protein sequence ID" value="AIQ13832.1"/>
    <property type="molecule type" value="Genomic_DNA"/>
</dbReference>
<sequence length="134" mass="16247">MGEAIRKLYYSKESQWENEIREGLDAFVTRHIYFEFLRLDWLKRLEQARQQEYRDIVELLPYKKVTHIPPNIQTMQGQNQNLWSHVLDILSPDEPIQKKMATYFNTEYYNRPYDAAGHTCKEIGKRRKKPKARR</sequence>
<evidence type="ECO:0000313" key="1">
    <source>
        <dbReference type="EMBL" id="AIQ13832.1"/>
    </source>
</evidence>
<dbReference type="AlphaFoldDB" id="A0A089HRX2"/>
<organism evidence="1 2">
    <name type="scientific">Paenibacillus durus</name>
    <name type="common">Paenibacillus azotofixans</name>
    <dbReference type="NCBI Taxonomy" id="44251"/>
    <lineage>
        <taxon>Bacteria</taxon>
        <taxon>Bacillati</taxon>
        <taxon>Bacillota</taxon>
        <taxon>Bacilli</taxon>
        <taxon>Bacillales</taxon>
        <taxon>Paenibacillaceae</taxon>
        <taxon>Paenibacillus</taxon>
    </lineage>
</organism>
<gene>
    <name evidence="1" type="ORF">PDUR_19365</name>
</gene>
<dbReference type="KEGG" id="pdu:PDUR_19365"/>
<accession>A0A089HRX2</accession>
<evidence type="ECO:0000313" key="2">
    <source>
        <dbReference type="Proteomes" id="UP000029409"/>
    </source>
</evidence>
<protein>
    <submittedName>
        <fullName evidence="1">Uncharacterized protein</fullName>
    </submittedName>
</protein>
<dbReference type="Proteomes" id="UP000029409">
    <property type="component" value="Chromosome"/>
</dbReference>
<name>A0A089HRX2_PAEDU</name>
<keyword evidence="2" id="KW-1185">Reference proteome</keyword>
<proteinExistence type="predicted"/>